<accession>A0A119MPD7</accession>
<name>A0A119MPD7_9BURK</name>
<dbReference type="EMBL" id="LPIX01000015">
    <property type="protein sequence ID" value="KWE11249.1"/>
    <property type="molecule type" value="Genomic_DNA"/>
</dbReference>
<dbReference type="Proteomes" id="UP000062998">
    <property type="component" value="Unassembled WGS sequence"/>
</dbReference>
<protein>
    <submittedName>
        <fullName evidence="1">Uncharacterized protein</fullName>
    </submittedName>
</protein>
<gene>
    <name evidence="1" type="ORF">WL73_32895</name>
</gene>
<organism evidence="1 2">
    <name type="scientific">Burkholderia ubonensis</name>
    <dbReference type="NCBI Taxonomy" id="101571"/>
    <lineage>
        <taxon>Bacteria</taxon>
        <taxon>Pseudomonadati</taxon>
        <taxon>Pseudomonadota</taxon>
        <taxon>Betaproteobacteria</taxon>
        <taxon>Burkholderiales</taxon>
        <taxon>Burkholderiaceae</taxon>
        <taxon>Burkholderia</taxon>
        <taxon>Burkholderia cepacia complex</taxon>
    </lineage>
</organism>
<sequence length="230" mass="24955">MHASVSPASNVTQPVVVPADATFAGRSYTEWETAFWQWAMPLPLDNPPHPFSKCNAWERPISAAQTGNVWFWSAPDLNPDGTPLTCDQSAITIPAGKALFLTIRDIEASSLDDPPFRSDTAAGQRDIAQYWFSHIVGVFCKIDGIAVGDVQAFHFLTPQFHFHAPTPWIFGSSGGSGTSVGEGYFLLLQLPPGPHTIHYGGDFHFNAGELGPDPVDFQKDVTLFVTIGPS</sequence>
<comment type="caution">
    <text evidence="1">The sequence shown here is derived from an EMBL/GenBank/DDBJ whole genome shotgun (WGS) entry which is preliminary data.</text>
</comment>
<dbReference type="AlphaFoldDB" id="A0A119MPD7"/>
<evidence type="ECO:0000313" key="1">
    <source>
        <dbReference type="EMBL" id="KWE11249.1"/>
    </source>
</evidence>
<evidence type="ECO:0000313" key="2">
    <source>
        <dbReference type="Proteomes" id="UP000062998"/>
    </source>
</evidence>
<reference evidence="1 2" key="1">
    <citation type="submission" date="2015-11" db="EMBL/GenBank/DDBJ databases">
        <title>Expanding the genomic diversity of Burkholderia species for the development of highly accurate diagnostics.</title>
        <authorList>
            <person name="Sahl J."/>
            <person name="Keim P."/>
            <person name="Wagner D."/>
        </authorList>
    </citation>
    <scope>NUCLEOTIDE SEQUENCE [LARGE SCALE GENOMIC DNA]</scope>
    <source>
        <strain evidence="1 2">MSMB2167WGS</strain>
    </source>
</reference>
<proteinExistence type="predicted"/>